<evidence type="ECO:0000313" key="2">
    <source>
        <dbReference type="Proteomes" id="UP000028999"/>
    </source>
</evidence>
<name>A0A078F8X4_BRANA</name>
<dbReference type="EMBL" id="LK031999">
    <property type="protein sequence ID" value="CDY09821.1"/>
    <property type="molecule type" value="Genomic_DNA"/>
</dbReference>
<reference evidence="1 2" key="1">
    <citation type="journal article" date="2014" name="Science">
        <title>Plant genetics. Early allopolyploid evolution in the post-Neolithic Brassica napus oilseed genome.</title>
        <authorList>
            <person name="Chalhoub B."/>
            <person name="Denoeud F."/>
            <person name="Liu S."/>
            <person name="Parkin I.A."/>
            <person name="Tang H."/>
            <person name="Wang X."/>
            <person name="Chiquet J."/>
            <person name="Belcram H."/>
            <person name="Tong C."/>
            <person name="Samans B."/>
            <person name="Correa M."/>
            <person name="Da Silva C."/>
            <person name="Just J."/>
            <person name="Falentin C."/>
            <person name="Koh C.S."/>
            <person name="Le Clainche I."/>
            <person name="Bernard M."/>
            <person name="Bento P."/>
            <person name="Noel B."/>
            <person name="Labadie K."/>
            <person name="Alberti A."/>
            <person name="Charles M."/>
            <person name="Arnaud D."/>
            <person name="Guo H."/>
            <person name="Daviaud C."/>
            <person name="Alamery S."/>
            <person name="Jabbari K."/>
            <person name="Zhao M."/>
            <person name="Edger P.P."/>
            <person name="Chelaifa H."/>
            <person name="Tack D."/>
            <person name="Lassalle G."/>
            <person name="Mestiri I."/>
            <person name="Schnel N."/>
            <person name="Le Paslier M.C."/>
            <person name="Fan G."/>
            <person name="Renault V."/>
            <person name="Bayer P.E."/>
            <person name="Golicz A.A."/>
            <person name="Manoli S."/>
            <person name="Lee T.H."/>
            <person name="Thi V.H."/>
            <person name="Chalabi S."/>
            <person name="Hu Q."/>
            <person name="Fan C."/>
            <person name="Tollenaere R."/>
            <person name="Lu Y."/>
            <person name="Battail C."/>
            <person name="Shen J."/>
            <person name="Sidebottom C.H."/>
            <person name="Wang X."/>
            <person name="Canaguier A."/>
            <person name="Chauveau A."/>
            <person name="Berard A."/>
            <person name="Deniot G."/>
            <person name="Guan M."/>
            <person name="Liu Z."/>
            <person name="Sun F."/>
            <person name="Lim Y.P."/>
            <person name="Lyons E."/>
            <person name="Town C.D."/>
            <person name="Bancroft I."/>
            <person name="Wang X."/>
            <person name="Meng J."/>
            <person name="Ma J."/>
            <person name="Pires J.C."/>
            <person name="King G.J."/>
            <person name="Brunel D."/>
            <person name="Delourme R."/>
            <person name="Renard M."/>
            <person name="Aury J.M."/>
            <person name="Adams K.L."/>
            <person name="Batley J."/>
            <person name="Snowdon R.J."/>
            <person name="Tost J."/>
            <person name="Edwards D."/>
            <person name="Zhou Y."/>
            <person name="Hua W."/>
            <person name="Sharpe A.G."/>
            <person name="Paterson A.H."/>
            <person name="Guan C."/>
            <person name="Wincker P."/>
        </authorList>
    </citation>
    <scope>NUCLEOTIDE SEQUENCE [LARGE SCALE GENOMIC DNA]</scope>
    <source>
        <strain evidence="2">cv. Darmor-bzh</strain>
    </source>
</reference>
<organism evidence="1 2">
    <name type="scientific">Brassica napus</name>
    <name type="common">Rape</name>
    <dbReference type="NCBI Taxonomy" id="3708"/>
    <lineage>
        <taxon>Eukaryota</taxon>
        <taxon>Viridiplantae</taxon>
        <taxon>Streptophyta</taxon>
        <taxon>Embryophyta</taxon>
        <taxon>Tracheophyta</taxon>
        <taxon>Spermatophyta</taxon>
        <taxon>Magnoliopsida</taxon>
        <taxon>eudicotyledons</taxon>
        <taxon>Gunneridae</taxon>
        <taxon>Pentapetalae</taxon>
        <taxon>rosids</taxon>
        <taxon>malvids</taxon>
        <taxon>Brassicales</taxon>
        <taxon>Brassicaceae</taxon>
        <taxon>Brassiceae</taxon>
        <taxon>Brassica</taxon>
    </lineage>
</organism>
<proteinExistence type="predicted"/>
<protein>
    <submittedName>
        <fullName evidence="1">BnaC09g43400D protein</fullName>
    </submittedName>
</protein>
<dbReference type="Proteomes" id="UP000028999">
    <property type="component" value="Unassembled WGS sequence"/>
</dbReference>
<evidence type="ECO:0000313" key="1">
    <source>
        <dbReference type="EMBL" id="CDY09821.1"/>
    </source>
</evidence>
<sequence length="10" mass="1104">MLWEAGINNG</sequence>
<keyword evidence="2" id="KW-1185">Reference proteome</keyword>
<accession>A0A078F8X4</accession>
<dbReference type="PaxDb" id="3708-A0A078F8X4"/>
<gene>
    <name evidence="1" type="primary">BnaC09g43400D</name>
    <name evidence="1" type="ORF">GSBRNA2T00031541001</name>
</gene>